<evidence type="ECO:0000256" key="1">
    <source>
        <dbReference type="SAM" id="MobiDB-lite"/>
    </source>
</evidence>
<dbReference type="AlphaFoldDB" id="A0AAD8TX92"/>
<sequence length="457" mass="48232">MTTGAAASSASGALPATDLAASTAPFIPPSLARLLATSATSQMTSLSTSRPLYLEAGSFSGLAGTFPPPPPTFATTPSSVGAASPLANLSGPPIPSLLAPAASPVVADAQASADTASPTSRRLDGFVDGSFPCPSRTVAARTADGTRVEAESPLYAAWVAQDQAIVSALQSSLTEGVAGLVLFAATSHDIWRTFEQSYAQQSVARGNDLHRQLADCKKLNSSAHDYFNKIKTISDTLTSIGQPLRDTEFVEHVLHGLDKDSIRAYWPLSGALRHAATRLPSSTTSPPMRLTAAPLVAVAHLRHALRPLDRRLEAVSGSLTRPAGGGQWKPSPGGGQWQARPPAPPPQGGRTRPTCQLCGITGHLASKCHRRFKRDFLGIGNDDRGNEKQAAIADSYSGYTSSFAIDPTWYFDTGATDHMTSEIGKLNANEPYRGQDKVRTADGSGVWKHERRPAQYK</sequence>
<feature type="region of interest" description="Disordered" evidence="1">
    <location>
        <begin position="318"/>
        <end position="354"/>
    </location>
</feature>
<gene>
    <name evidence="2" type="ORF">QYE76_012497</name>
</gene>
<feature type="compositionally biased region" description="Gly residues" evidence="1">
    <location>
        <begin position="323"/>
        <end position="336"/>
    </location>
</feature>
<proteinExistence type="predicted"/>
<comment type="caution">
    <text evidence="2">The sequence shown here is derived from an EMBL/GenBank/DDBJ whole genome shotgun (WGS) entry which is preliminary data.</text>
</comment>
<name>A0AAD8TX92_LOLMU</name>
<feature type="region of interest" description="Disordered" evidence="1">
    <location>
        <begin position="432"/>
        <end position="457"/>
    </location>
</feature>
<dbReference type="EMBL" id="JAUUTY010000001">
    <property type="protein sequence ID" value="KAK1695800.1"/>
    <property type="molecule type" value="Genomic_DNA"/>
</dbReference>
<dbReference type="Pfam" id="PF14223">
    <property type="entry name" value="Retrotran_gag_2"/>
    <property type="match status" value="1"/>
</dbReference>
<organism evidence="2 3">
    <name type="scientific">Lolium multiflorum</name>
    <name type="common">Italian ryegrass</name>
    <name type="synonym">Lolium perenne subsp. multiflorum</name>
    <dbReference type="NCBI Taxonomy" id="4521"/>
    <lineage>
        <taxon>Eukaryota</taxon>
        <taxon>Viridiplantae</taxon>
        <taxon>Streptophyta</taxon>
        <taxon>Embryophyta</taxon>
        <taxon>Tracheophyta</taxon>
        <taxon>Spermatophyta</taxon>
        <taxon>Magnoliopsida</taxon>
        <taxon>Liliopsida</taxon>
        <taxon>Poales</taxon>
        <taxon>Poaceae</taxon>
        <taxon>BOP clade</taxon>
        <taxon>Pooideae</taxon>
        <taxon>Poodae</taxon>
        <taxon>Poeae</taxon>
        <taxon>Poeae Chloroplast Group 2 (Poeae type)</taxon>
        <taxon>Loliodinae</taxon>
        <taxon>Loliinae</taxon>
        <taxon>Lolium</taxon>
    </lineage>
</organism>
<keyword evidence="3" id="KW-1185">Reference proteome</keyword>
<dbReference type="PANTHER" id="PTHR47481:SF31">
    <property type="entry name" value="OS01G0873500 PROTEIN"/>
    <property type="match status" value="1"/>
</dbReference>
<evidence type="ECO:0000313" key="3">
    <source>
        <dbReference type="Proteomes" id="UP001231189"/>
    </source>
</evidence>
<dbReference type="PANTHER" id="PTHR47481">
    <property type="match status" value="1"/>
</dbReference>
<evidence type="ECO:0000313" key="2">
    <source>
        <dbReference type="EMBL" id="KAK1695800.1"/>
    </source>
</evidence>
<protein>
    <submittedName>
        <fullName evidence="2">Uncharacterized protein</fullName>
    </submittedName>
</protein>
<reference evidence="2" key="1">
    <citation type="submission" date="2023-07" db="EMBL/GenBank/DDBJ databases">
        <title>A chromosome-level genome assembly of Lolium multiflorum.</title>
        <authorList>
            <person name="Chen Y."/>
            <person name="Copetti D."/>
            <person name="Kolliker R."/>
            <person name="Studer B."/>
        </authorList>
    </citation>
    <scope>NUCLEOTIDE SEQUENCE</scope>
    <source>
        <strain evidence="2">02402/16</strain>
        <tissue evidence="2">Leaf</tissue>
    </source>
</reference>
<dbReference type="Proteomes" id="UP001231189">
    <property type="component" value="Unassembled WGS sequence"/>
</dbReference>
<accession>A0AAD8TX92</accession>